<name>A0ACB8TLH5_9AGAM</name>
<accession>A0ACB8TLH5</accession>
<evidence type="ECO:0000313" key="2">
    <source>
        <dbReference type="Proteomes" id="UP000814140"/>
    </source>
</evidence>
<reference evidence="1" key="2">
    <citation type="journal article" date="2022" name="New Phytol.">
        <title>Evolutionary transition to the ectomycorrhizal habit in the genomes of a hyperdiverse lineage of mushroom-forming fungi.</title>
        <authorList>
            <person name="Looney B."/>
            <person name="Miyauchi S."/>
            <person name="Morin E."/>
            <person name="Drula E."/>
            <person name="Courty P.E."/>
            <person name="Kohler A."/>
            <person name="Kuo A."/>
            <person name="LaButti K."/>
            <person name="Pangilinan J."/>
            <person name="Lipzen A."/>
            <person name="Riley R."/>
            <person name="Andreopoulos W."/>
            <person name="He G."/>
            <person name="Johnson J."/>
            <person name="Nolan M."/>
            <person name="Tritt A."/>
            <person name="Barry K.W."/>
            <person name="Grigoriev I.V."/>
            <person name="Nagy L.G."/>
            <person name="Hibbett D."/>
            <person name="Henrissat B."/>
            <person name="Matheny P.B."/>
            <person name="Labbe J."/>
            <person name="Martin F.M."/>
        </authorList>
    </citation>
    <scope>NUCLEOTIDE SEQUENCE</scope>
    <source>
        <strain evidence="1">HHB10654</strain>
    </source>
</reference>
<reference evidence="1" key="1">
    <citation type="submission" date="2021-03" db="EMBL/GenBank/DDBJ databases">
        <authorList>
            <consortium name="DOE Joint Genome Institute"/>
            <person name="Ahrendt S."/>
            <person name="Looney B.P."/>
            <person name="Miyauchi S."/>
            <person name="Morin E."/>
            <person name="Drula E."/>
            <person name="Courty P.E."/>
            <person name="Chicoki N."/>
            <person name="Fauchery L."/>
            <person name="Kohler A."/>
            <person name="Kuo A."/>
            <person name="Labutti K."/>
            <person name="Pangilinan J."/>
            <person name="Lipzen A."/>
            <person name="Riley R."/>
            <person name="Andreopoulos W."/>
            <person name="He G."/>
            <person name="Johnson J."/>
            <person name="Barry K.W."/>
            <person name="Grigoriev I.V."/>
            <person name="Nagy L."/>
            <person name="Hibbett D."/>
            <person name="Henrissat B."/>
            <person name="Matheny P.B."/>
            <person name="Labbe J."/>
            <person name="Martin F."/>
        </authorList>
    </citation>
    <scope>NUCLEOTIDE SEQUENCE</scope>
    <source>
        <strain evidence="1">HHB10654</strain>
    </source>
</reference>
<sequence>MTAKTSDPVLDLKEKANIECRRGQYKPAIDLYTKALARATPTTATETKRIIIANRGQTYSLWGDIYSALQDVELALSPEYTKPDSPKGLKAKCYFRRSKLRYQFARYEDAKSDYEAFERLQHETGGEIEDIAKEFWKQIQKAIKQPKDSEEALKAELIRAIDFRGITVAEDYRNSFPYLPNATEDEKDEMTVLHFDTDTERPDPGLSNPSATPLVVPFSVNFPGLGNPKRPDLTFSANIDISERSWGDGDDTLRAHLDNLLLSFNMAYGSNGFRSSDVVKYSERGGAKLVLTTEKGRLLDIPWSTKLVDLWVGTKLPRQSACPFKDLRTKQRPRVYEPDGIGLIKGHAIAISVVPKADVDGYVMFLQIGFEGMGLER</sequence>
<proteinExistence type="predicted"/>
<gene>
    <name evidence="1" type="ORF">BV25DRAFT_1818245</name>
</gene>
<keyword evidence="2" id="KW-1185">Reference proteome</keyword>
<organism evidence="1 2">
    <name type="scientific">Artomyces pyxidatus</name>
    <dbReference type="NCBI Taxonomy" id="48021"/>
    <lineage>
        <taxon>Eukaryota</taxon>
        <taxon>Fungi</taxon>
        <taxon>Dikarya</taxon>
        <taxon>Basidiomycota</taxon>
        <taxon>Agaricomycotina</taxon>
        <taxon>Agaricomycetes</taxon>
        <taxon>Russulales</taxon>
        <taxon>Auriscalpiaceae</taxon>
        <taxon>Artomyces</taxon>
    </lineage>
</organism>
<comment type="caution">
    <text evidence="1">The sequence shown here is derived from an EMBL/GenBank/DDBJ whole genome shotgun (WGS) entry which is preliminary data.</text>
</comment>
<evidence type="ECO:0000313" key="1">
    <source>
        <dbReference type="EMBL" id="KAI0069254.1"/>
    </source>
</evidence>
<dbReference type="Proteomes" id="UP000814140">
    <property type="component" value="Unassembled WGS sequence"/>
</dbReference>
<protein>
    <submittedName>
        <fullName evidence="1">Uncharacterized protein</fullName>
    </submittedName>
</protein>
<dbReference type="EMBL" id="MU277187">
    <property type="protein sequence ID" value="KAI0069254.1"/>
    <property type="molecule type" value="Genomic_DNA"/>
</dbReference>